<evidence type="ECO:0000313" key="2">
    <source>
        <dbReference type="Proteomes" id="UP001186974"/>
    </source>
</evidence>
<dbReference type="Proteomes" id="UP001186974">
    <property type="component" value="Unassembled WGS sequence"/>
</dbReference>
<sequence>MASRVLVSSVRTVKSAKLFSKKSISYPAALRQVKFVSLEAKPKDATDQAKNASKEPSAEPKKKKTMAELDEELRMKMQGIAGDGGDAGIELEDGQPVSMKRSVKNNMFRYI</sequence>
<organism evidence="1 2">
    <name type="scientific">Coniosporium uncinatum</name>
    <dbReference type="NCBI Taxonomy" id="93489"/>
    <lineage>
        <taxon>Eukaryota</taxon>
        <taxon>Fungi</taxon>
        <taxon>Dikarya</taxon>
        <taxon>Ascomycota</taxon>
        <taxon>Pezizomycotina</taxon>
        <taxon>Dothideomycetes</taxon>
        <taxon>Dothideomycetes incertae sedis</taxon>
        <taxon>Coniosporium</taxon>
    </lineage>
</organism>
<accession>A0ACC3D4H0</accession>
<proteinExistence type="predicted"/>
<keyword evidence="2" id="KW-1185">Reference proteome</keyword>
<comment type="caution">
    <text evidence="1">The sequence shown here is derived from an EMBL/GenBank/DDBJ whole genome shotgun (WGS) entry which is preliminary data.</text>
</comment>
<gene>
    <name evidence="1" type="ORF">LTS18_005572</name>
</gene>
<evidence type="ECO:0000313" key="1">
    <source>
        <dbReference type="EMBL" id="KAK3061723.1"/>
    </source>
</evidence>
<name>A0ACC3D4H0_9PEZI</name>
<dbReference type="EMBL" id="JAWDJW010007662">
    <property type="protein sequence ID" value="KAK3061723.1"/>
    <property type="molecule type" value="Genomic_DNA"/>
</dbReference>
<protein>
    <submittedName>
        <fullName evidence="1">Uncharacterized protein</fullName>
    </submittedName>
</protein>
<reference evidence="1" key="1">
    <citation type="submission" date="2024-09" db="EMBL/GenBank/DDBJ databases">
        <title>Black Yeasts Isolated from many extreme environments.</title>
        <authorList>
            <person name="Coleine C."/>
            <person name="Stajich J.E."/>
            <person name="Selbmann L."/>
        </authorList>
    </citation>
    <scope>NUCLEOTIDE SEQUENCE</scope>
    <source>
        <strain evidence="1">CCFEE 5737</strain>
    </source>
</reference>